<dbReference type="CDD" id="cd06661">
    <property type="entry name" value="GGCT_like"/>
    <property type="match status" value="1"/>
</dbReference>
<dbReference type="SUPFAM" id="SSF110857">
    <property type="entry name" value="Gamma-glutamyl cyclotransferase-like"/>
    <property type="match status" value="1"/>
</dbReference>
<protein>
    <recommendedName>
        <fullName evidence="3">Putative gamma-glutamylcyclotransferase</fullName>
    </recommendedName>
</protein>
<evidence type="ECO:0000313" key="5">
    <source>
        <dbReference type="EMBL" id="KAL1589837.1"/>
    </source>
</evidence>
<keyword evidence="2" id="KW-0808">Transferase</keyword>
<dbReference type="InterPro" id="IPR009288">
    <property type="entry name" value="AIG2-like_dom"/>
</dbReference>
<organism evidence="5 6">
    <name type="scientific">Cladosporium halotolerans</name>
    <dbReference type="NCBI Taxonomy" id="1052096"/>
    <lineage>
        <taxon>Eukaryota</taxon>
        <taxon>Fungi</taxon>
        <taxon>Dikarya</taxon>
        <taxon>Ascomycota</taxon>
        <taxon>Pezizomycotina</taxon>
        <taxon>Dothideomycetes</taxon>
        <taxon>Dothideomycetidae</taxon>
        <taxon>Cladosporiales</taxon>
        <taxon>Cladosporiaceae</taxon>
        <taxon>Cladosporium</taxon>
    </lineage>
</organism>
<dbReference type="GeneID" id="96002962"/>
<dbReference type="GO" id="GO:0016740">
    <property type="term" value="F:transferase activity"/>
    <property type="evidence" value="ECO:0007669"/>
    <property type="project" value="UniProtKB-KW"/>
</dbReference>
<evidence type="ECO:0000259" key="4">
    <source>
        <dbReference type="Pfam" id="PF06094"/>
    </source>
</evidence>
<accession>A0AB34L192</accession>
<dbReference type="InterPro" id="IPR036568">
    <property type="entry name" value="GGCT-like_sf"/>
</dbReference>
<gene>
    <name evidence="5" type="ORF">WHR41_01518</name>
</gene>
<dbReference type="Pfam" id="PF06094">
    <property type="entry name" value="GGACT"/>
    <property type="match status" value="1"/>
</dbReference>
<evidence type="ECO:0000256" key="1">
    <source>
        <dbReference type="ARBA" id="ARBA00008861"/>
    </source>
</evidence>
<comment type="similarity">
    <text evidence="1">Belongs to the gamma-glutamylcyclotransferase family.</text>
</comment>
<evidence type="ECO:0000256" key="3">
    <source>
        <dbReference type="ARBA" id="ARBA00030602"/>
    </source>
</evidence>
<dbReference type="PANTHER" id="PTHR31544">
    <property type="entry name" value="AIG2-LIKE PROTEIN D"/>
    <property type="match status" value="1"/>
</dbReference>
<reference evidence="5 6" key="1">
    <citation type="journal article" date="2020" name="Microbiol. Resour. Announc.">
        <title>Draft Genome Sequence of a Cladosporium Species Isolated from the Mesophotic Ascidian Didemnum maculosum.</title>
        <authorList>
            <person name="Gioti A."/>
            <person name="Siaperas R."/>
            <person name="Nikolaivits E."/>
            <person name="Le Goff G."/>
            <person name="Ouazzani J."/>
            <person name="Kotoulas G."/>
            <person name="Topakas E."/>
        </authorList>
    </citation>
    <scope>NUCLEOTIDE SEQUENCE [LARGE SCALE GENOMIC DNA]</scope>
    <source>
        <strain evidence="5 6">TM138-S3</strain>
    </source>
</reference>
<keyword evidence="6" id="KW-1185">Reference proteome</keyword>
<dbReference type="PANTHER" id="PTHR31544:SF2">
    <property type="entry name" value="AIG2-LIKE PROTEIN D"/>
    <property type="match status" value="1"/>
</dbReference>
<dbReference type="InterPro" id="IPR013024">
    <property type="entry name" value="GGCT-like"/>
</dbReference>
<evidence type="ECO:0000313" key="6">
    <source>
        <dbReference type="Proteomes" id="UP000803884"/>
    </source>
</evidence>
<proteinExistence type="inferred from homology"/>
<name>A0AB34L192_9PEZI</name>
<comment type="caution">
    <text evidence="5">The sequence shown here is derived from an EMBL/GenBank/DDBJ whole genome shotgun (WGS) entry which is preliminary data.</text>
</comment>
<evidence type="ECO:0000256" key="2">
    <source>
        <dbReference type="ARBA" id="ARBA00022679"/>
    </source>
</evidence>
<dbReference type="RefSeq" id="XP_069232942.1">
    <property type="nucleotide sequence ID" value="XM_069370124.1"/>
</dbReference>
<dbReference type="Proteomes" id="UP000803884">
    <property type="component" value="Unassembled WGS sequence"/>
</dbReference>
<feature type="domain" description="Gamma-glutamylcyclotransferase AIG2-like" evidence="4">
    <location>
        <begin position="11"/>
        <end position="144"/>
    </location>
</feature>
<dbReference type="EMBL" id="JAAQHG020000004">
    <property type="protein sequence ID" value="KAL1589837.1"/>
    <property type="molecule type" value="Genomic_DNA"/>
</dbReference>
<dbReference type="Gene3D" id="3.10.490.10">
    <property type="entry name" value="Gamma-glutamyl cyclotransferase-like"/>
    <property type="match status" value="1"/>
</dbReference>
<dbReference type="AlphaFoldDB" id="A0AB34L192"/>
<dbReference type="InterPro" id="IPR045038">
    <property type="entry name" value="AIG2-like"/>
</dbReference>
<sequence length="207" mass="22849">MATTPEGRSAFFYGTLMAPQVLHRVCHGSTAPDNPIYATHNLKTYPAILPAHRRHRVRHADYPAIIPHADSSVRGTVVTGLTDSDIWRLDIFEGSEYERGKVKCKLLKEVGDEKGEGNVEGEEVEAETYLWIAGESRLEASEWDFGEFQREKMRFWVGAGGEGEYADVDEAVAEAKQDGTGGRGANGFISSALAQEHKKDEVVRNAV</sequence>